<accession>A0A8K1CT91</accession>
<dbReference type="GO" id="GO:0003824">
    <property type="term" value="F:catalytic activity"/>
    <property type="evidence" value="ECO:0007669"/>
    <property type="project" value="InterPro"/>
</dbReference>
<sequence>MTTQVARGGDFASLEALRHALDQRKVDEAVHSLLLVLGDADNGTQRRRLETLQRVIHQVETLIKMQQVELTPGLCQDPVEGCLSYSQLQMYTLQTMAPQSTAYNIVRAVRMSSEPFDLEALQASCEAVMLQHEVLRTRFHTNLYGEPRQRVYTLENLLSTDEMAGRVRVVDYKGDVGSEELGDFIQRSVNLPFDLAIDAPVRFYVVQCASEWIWVAVMHHIVTDPESSGVFWKDLHVFYEQFVHTPTSRDRILQNLVSTSAYHCSYRDYAQWQRTRLQSGALSSSLHYWIQQLSKEIPALELPFDRSVDQGATSRDRPGDVVTFASTPQLQEAFSSLCASQGASMFMGSMAVFHMLLRRLSGVDDIIIGAPTSGRSHEALTGMMGYFVNTLPFRLQADQNASFQTLLQHVREVVLEGFRHMEIPLQKMLEHVTLERTEATGQPVFQVMFAWEGGSDSEEKLCDVALRSKAAKFDLMLSMRYARTSNGDKVLEGSLEYASDVFERATAKRFTDYLLELISQVASNPTEPLASIQMLPEHEQRLLLTEWSVPPVTTDSSEFVDEQLSSQVNRSPQAVALRFEGQMWTYQDLWSHASRIAAALQHTNVTPGVRVGLFLDRGLENIASIVGVLRLKAVFIPLDPEFPSERIQYMLQDSQTQVVITQRHLSAKVQQLASNGLDLLFVEDILTNTSTTLADSETPCPSMSAEETTAYILYTSGSTGNPKGVMVSHANLLTTLQWTIREYGVSSSDIYLQSTTSTLDGSLTQLFSPLLAGGSALITKKNGLHDLQYIASLLETTAVTFCVFVPSYFAMLMDFMDQFPTHVKHVILAGEAFPSALATRFYKKHGRYDSENQQYVSSTCLVNEYGPTEASVTSTFYRLPCEQALNAALPVYQSVPIGRAINDHYLVVLDKAKRLVPTGVIGELYIGGRGVAQGYWNRPDMTSKCFEHPELTWLSDKLGHRDMRWYKTGDLVKFLPDGELIFQGRVDAQVKLRGMRIELQEVKNVMLQSPLIQDAEVLVLQDRLVGFAILKINEGVSNNFLEALKGHLSSRLPIHMVPQATHVVDAWPRTPNGKLDLRALASYGNETVPNKTNSSKLGAEALLDDHSDGSNDSIGYKIVTDILKQAWREVLEVDDEELLTSSSFFELGGNSLSAIRVISLVKSHGLPVKLDAFFRCKTIGEIANGVCASGAATPSTQRSLVPLNWRQRSHNNETGTPPLFLVHCADGTVWKMLDLARRLPFPVFGLQAVHRGAAKSIEELAEAYWKEIQSVQPSGPYRIGGYSFGGRVAHAIAILIGLAGHELLPLTLIDCAPVAQPDLSSEGDVHEYIARAFGWRGSVPQPQDGEDKGNHMSESERELYDQIVINYKAHCALDRMYQPQMSRQKTGKSVLRAYLYKTHHWDPDLASYRAFGIETDVSAIPGTHQTILHSPNVEALANAIIEHGSGQHVVN</sequence>
<proteinExistence type="predicted"/>
<gene>
    <name evidence="4" type="ORF">Poli38472_001331</name>
</gene>
<dbReference type="InterPro" id="IPR001031">
    <property type="entry name" value="Thioesterase"/>
</dbReference>
<dbReference type="Gene3D" id="3.30.559.30">
    <property type="entry name" value="Nonribosomal peptide synthetase, condensation domain"/>
    <property type="match status" value="1"/>
</dbReference>
<dbReference type="Gene3D" id="3.40.50.12780">
    <property type="entry name" value="N-terminal domain of ligase-like"/>
    <property type="match status" value="1"/>
</dbReference>
<protein>
    <recommendedName>
        <fullName evidence="3">Carrier domain-containing protein</fullName>
    </recommendedName>
</protein>
<dbReference type="PROSITE" id="PS50075">
    <property type="entry name" value="CARRIER"/>
    <property type="match status" value="1"/>
</dbReference>
<dbReference type="Pfam" id="PF00975">
    <property type="entry name" value="Thioesterase"/>
    <property type="match status" value="1"/>
</dbReference>
<evidence type="ECO:0000259" key="3">
    <source>
        <dbReference type="PROSITE" id="PS50075"/>
    </source>
</evidence>
<dbReference type="SUPFAM" id="SSF52777">
    <property type="entry name" value="CoA-dependent acyltransferases"/>
    <property type="match status" value="2"/>
</dbReference>
<dbReference type="GO" id="GO:0044550">
    <property type="term" value="P:secondary metabolite biosynthetic process"/>
    <property type="evidence" value="ECO:0007669"/>
    <property type="project" value="TreeGrafter"/>
</dbReference>
<dbReference type="Gene3D" id="3.30.300.30">
    <property type="match status" value="1"/>
</dbReference>
<evidence type="ECO:0000313" key="4">
    <source>
        <dbReference type="EMBL" id="TMW69175.1"/>
    </source>
</evidence>
<evidence type="ECO:0000256" key="1">
    <source>
        <dbReference type="ARBA" id="ARBA00022450"/>
    </source>
</evidence>
<dbReference type="InterPro" id="IPR010071">
    <property type="entry name" value="AA_adenyl_dom"/>
</dbReference>
<name>A0A8K1CT91_PYTOL</name>
<dbReference type="EMBL" id="SPLM01000001">
    <property type="protein sequence ID" value="TMW69175.1"/>
    <property type="molecule type" value="Genomic_DNA"/>
</dbReference>
<dbReference type="PROSITE" id="PS00455">
    <property type="entry name" value="AMP_BINDING"/>
    <property type="match status" value="1"/>
</dbReference>
<dbReference type="InterPro" id="IPR009081">
    <property type="entry name" value="PP-bd_ACP"/>
</dbReference>
<dbReference type="PROSITE" id="PS00012">
    <property type="entry name" value="PHOSPHOPANTETHEINE"/>
    <property type="match status" value="1"/>
</dbReference>
<dbReference type="CDD" id="cd05930">
    <property type="entry name" value="A_NRPS"/>
    <property type="match status" value="1"/>
</dbReference>
<evidence type="ECO:0000256" key="2">
    <source>
        <dbReference type="ARBA" id="ARBA00022553"/>
    </source>
</evidence>
<dbReference type="Proteomes" id="UP000794436">
    <property type="component" value="Unassembled WGS sequence"/>
</dbReference>
<dbReference type="SUPFAM" id="SSF47336">
    <property type="entry name" value="ACP-like"/>
    <property type="match status" value="1"/>
</dbReference>
<dbReference type="PANTHER" id="PTHR45527:SF1">
    <property type="entry name" value="FATTY ACID SYNTHASE"/>
    <property type="match status" value="1"/>
</dbReference>
<dbReference type="GO" id="GO:0005737">
    <property type="term" value="C:cytoplasm"/>
    <property type="evidence" value="ECO:0007669"/>
    <property type="project" value="TreeGrafter"/>
</dbReference>
<dbReference type="InterPro" id="IPR029058">
    <property type="entry name" value="AB_hydrolase_fold"/>
</dbReference>
<dbReference type="InterPro" id="IPR006162">
    <property type="entry name" value="Ppantetheine_attach_site"/>
</dbReference>
<dbReference type="InterPro" id="IPR000873">
    <property type="entry name" value="AMP-dep_synth/lig_dom"/>
</dbReference>
<dbReference type="GO" id="GO:0031177">
    <property type="term" value="F:phosphopantetheine binding"/>
    <property type="evidence" value="ECO:0007669"/>
    <property type="project" value="TreeGrafter"/>
</dbReference>
<dbReference type="NCBIfam" id="TIGR01733">
    <property type="entry name" value="AA-adenyl-dom"/>
    <property type="match status" value="1"/>
</dbReference>
<dbReference type="Gene3D" id="1.10.1200.10">
    <property type="entry name" value="ACP-like"/>
    <property type="match status" value="1"/>
</dbReference>
<comment type="caution">
    <text evidence="4">The sequence shown here is derived from an EMBL/GenBank/DDBJ whole genome shotgun (WGS) entry which is preliminary data.</text>
</comment>
<dbReference type="CDD" id="cd19531">
    <property type="entry name" value="LCL_NRPS-like"/>
    <property type="match status" value="1"/>
</dbReference>
<keyword evidence="1" id="KW-0596">Phosphopantetheine</keyword>
<dbReference type="GO" id="GO:0043041">
    <property type="term" value="P:amino acid activation for nonribosomal peptide biosynthetic process"/>
    <property type="evidence" value="ECO:0007669"/>
    <property type="project" value="TreeGrafter"/>
</dbReference>
<keyword evidence="5" id="KW-1185">Reference proteome</keyword>
<dbReference type="SUPFAM" id="SSF56801">
    <property type="entry name" value="Acetyl-CoA synthetase-like"/>
    <property type="match status" value="1"/>
</dbReference>
<keyword evidence="2" id="KW-0597">Phosphoprotein</keyword>
<dbReference type="Pfam" id="PF00668">
    <property type="entry name" value="Condensation"/>
    <property type="match status" value="1"/>
</dbReference>
<dbReference type="InterPro" id="IPR001242">
    <property type="entry name" value="Condensation_dom"/>
</dbReference>
<dbReference type="InterPro" id="IPR020845">
    <property type="entry name" value="AMP-binding_CS"/>
</dbReference>
<dbReference type="Pfam" id="PF00501">
    <property type="entry name" value="AMP-binding"/>
    <property type="match status" value="1"/>
</dbReference>
<organism evidence="4 5">
    <name type="scientific">Pythium oligandrum</name>
    <name type="common">Mycoparasitic fungus</name>
    <dbReference type="NCBI Taxonomy" id="41045"/>
    <lineage>
        <taxon>Eukaryota</taxon>
        <taxon>Sar</taxon>
        <taxon>Stramenopiles</taxon>
        <taxon>Oomycota</taxon>
        <taxon>Peronosporomycetes</taxon>
        <taxon>Pythiales</taxon>
        <taxon>Pythiaceae</taxon>
        <taxon>Pythium</taxon>
    </lineage>
</organism>
<dbReference type="Gene3D" id="3.30.559.10">
    <property type="entry name" value="Chloramphenicol acetyltransferase-like domain"/>
    <property type="match status" value="1"/>
</dbReference>
<dbReference type="OrthoDB" id="189763at2759"/>
<dbReference type="InterPro" id="IPR042099">
    <property type="entry name" value="ANL_N_sf"/>
</dbReference>
<dbReference type="PANTHER" id="PTHR45527">
    <property type="entry name" value="NONRIBOSOMAL PEPTIDE SYNTHETASE"/>
    <property type="match status" value="1"/>
</dbReference>
<dbReference type="FunFam" id="3.40.50.980:FF:000001">
    <property type="entry name" value="Non-ribosomal peptide synthetase"/>
    <property type="match status" value="1"/>
</dbReference>
<dbReference type="Gene3D" id="3.40.50.1820">
    <property type="entry name" value="alpha/beta hydrolase"/>
    <property type="match status" value="1"/>
</dbReference>
<dbReference type="InterPro" id="IPR023213">
    <property type="entry name" value="CAT-like_dom_sf"/>
</dbReference>
<dbReference type="InterPro" id="IPR036736">
    <property type="entry name" value="ACP-like_sf"/>
</dbReference>
<reference evidence="4" key="1">
    <citation type="submission" date="2019-03" db="EMBL/GenBank/DDBJ databases">
        <title>Long read genome sequence of the mycoparasitic Pythium oligandrum ATCC 38472 isolated from sugarbeet rhizosphere.</title>
        <authorList>
            <person name="Gaulin E."/>
        </authorList>
    </citation>
    <scope>NUCLEOTIDE SEQUENCE</scope>
    <source>
        <strain evidence="4">ATCC 38472_TT</strain>
    </source>
</reference>
<evidence type="ECO:0000313" key="5">
    <source>
        <dbReference type="Proteomes" id="UP000794436"/>
    </source>
</evidence>
<dbReference type="Pfam" id="PF00550">
    <property type="entry name" value="PP-binding"/>
    <property type="match status" value="1"/>
</dbReference>
<dbReference type="InterPro" id="IPR045851">
    <property type="entry name" value="AMP-bd_C_sf"/>
</dbReference>
<dbReference type="SUPFAM" id="SSF53474">
    <property type="entry name" value="alpha/beta-Hydrolases"/>
    <property type="match status" value="1"/>
</dbReference>
<feature type="domain" description="Carrier" evidence="3">
    <location>
        <begin position="1117"/>
        <end position="1190"/>
    </location>
</feature>